<dbReference type="InterPro" id="IPR056785">
    <property type="entry name" value="YkcA/B-like_C"/>
</dbReference>
<keyword evidence="5 9" id="KW-0812">Transmembrane</keyword>
<feature type="transmembrane region" description="Helical" evidence="9">
    <location>
        <begin position="139"/>
        <end position="158"/>
    </location>
</feature>
<dbReference type="EMBL" id="QXDJ01000005">
    <property type="protein sequence ID" value="RII33151.1"/>
    <property type="molecule type" value="Genomic_DNA"/>
</dbReference>
<evidence type="ECO:0000256" key="7">
    <source>
        <dbReference type="ARBA" id="ARBA00023136"/>
    </source>
</evidence>
<comment type="subcellular location">
    <subcellularLocation>
        <location evidence="1">Cell membrane</location>
        <topology evidence="1">Multi-pass membrane protein</topology>
    </subcellularLocation>
</comment>
<dbReference type="Proteomes" id="UP000265930">
    <property type="component" value="Unassembled WGS sequence"/>
</dbReference>
<dbReference type="EMBL" id="MZGT01000091">
    <property type="protein sequence ID" value="OPJ57597.1"/>
    <property type="molecule type" value="Genomic_DNA"/>
</dbReference>
<feature type="compositionally biased region" description="Polar residues" evidence="8">
    <location>
        <begin position="295"/>
        <end position="310"/>
    </location>
</feature>
<reference evidence="12 14" key="1">
    <citation type="submission" date="2017-03" db="EMBL/GenBank/DDBJ databases">
        <title>Genome sequence of Clostridium chromiireducens DSM 23318.</title>
        <authorList>
            <person name="Poehlein A."/>
            <person name="Daniel R."/>
        </authorList>
    </citation>
    <scope>NUCLEOTIDE SEQUENCE [LARGE SCALE GENOMIC DNA]</scope>
    <source>
        <strain evidence="12 14">DSM 23318</strain>
    </source>
</reference>
<name>A0A1V4IDJ7_9CLOT</name>
<feature type="compositionally biased region" description="Gly residues" evidence="8">
    <location>
        <begin position="350"/>
        <end position="364"/>
    </location>
</feature>
<comment type="caution">
    <text evidence="12">The sequence shown here is derived from an EMBL/GenBank/DDBJ whole genome shotgun (WGS) entry which is preliminary data.</text>
</comment>
<dbReference type="OrthoDB" id="9810398at2"/>
<keyword evidence="14" id="KW-1185">Reference proteome</keyword>
<dbReference type="Pfam" id="PF13231">
    <property type="entry name" value="PMT_2"/>
    <property type="match status" value="1"/>
</dbReference>
<keyword evidence="6 9" id="KW-1133">Transmembrane helix</keyword>
<keyword evidence="2" id="KW-1003">Cell membrane</keyword>
<feature type="compositionally biased region" description="Polar residues" evidence="8">
    <location>
        <begin position="277"/>
        <end position="287"/>
    </location>
</feature>
<evidence type="ECO:0000259" key="11">
    <source>
        <dbReference type="Pfam" id="PF24878"/>
    </source>
</evidence>
<feature type="compositionally biased region" description="Polar residues" evidence="8">
    <location>
        <begin position="707"/>
        <end position="736"/>
    </location>
</feature>
<feature type="domain" description="Glycosyltransferase RgtA/B/C/D-like" evidence="10">
    <location>
        <begin position="66"/>
        <end position="224"/>
    </location>
</feature>
<evidence type="ECO:0000313" key="12">
    <source>
        <dbReference type="EMBL" id="OPJ57597.1"/>
    </source>
</evidence>
<feature type="region of interest" description="Disordered" evidence="8">
    <location>
        <begin position="705"/>
        <end position="745"/>
    </location>
</feature>
<feature type="transmembrane region" description="Helical" evidence="9">
    <location>
        <begin position="12"/>
        <end position="30"/>
    </location>
</feature>
<feature type="transmembrane region" description="Helical" evidence="9">
    <location>
        <begin position="89"/>
        <end position="108"/>
    </location>
</feature>
<evidence type="ECO:0000313" key="15">
    <source>
        <dbReference type="Proteomes" id="UP000265930"/>
    </source>
</evidence>
<evidence type="ECO:0000256" key="4">
    <source>
        <dbReference type="ARBA" id="ARBA00022679"/>
    </source>
</evidence>
<evidence type="ECO:0000313" key="13">
    <source>
        <dbReference type="EMBL" id="RII33151.1"/>
    </source>
</evidence>
<dbReference type="EC" id="2.4.2.43" evidence="12"/>
<dbReference type="RefSeq" id="WP_079441962.1">
    <property type="nucleotide sequence ID" value="NZ_MZGT01000091.1"/>
</dbReference>
<feature type="transmembrane region" description="Helical" evidence="9">
    <location>
        <begin position="210"/>
        <end position="228"/>
    </location>
</feature>
<feature type="transmembrane region" description="Helical" evidence="9">
    <location>
        <begin position="115"/>
        <end position="133"/>
    </location>
</feature>
<organism evidence="12 14">
    <name type="scientific">Clostridium chromiireducens</name>
    <dbReference type="NCBI Taxonomy" id="225345"/>
    <lineage>
        <taxon>Bacteria</taxon>
        <taxon>Bacillati</taxon>
        <taxon>Bacillota</taxon>
        <taxon>Clostridia</taxon>
        <taxon>Eubacteriales</taxon>
        <taxon>Clostridiaceae</taxon>
        <taxon>Clostridium</taxon>
    </lineage>
</organism>
<protein>
    <submittedName>
        <fullName evidence="13">Glycosyltransferase family 39 protein</fullName>
    </submittedName>
    <submittedName>
        <fullName evidence="12">Undecaprenyl phosphate-alpha-4-amino-4-deoxy-L-arabinose arabinosyl transferase</fullName>
        <ecNumber evidence="12">2.4.2.43</ecNumber>
    </submittedName>
</protein>
<feature type="transmembrane region" description="Helical" evidence="9">
    <location>
        <begin position="474"/>
        <end position="495"/>
    </location>
</feature>
<feature type="transmembrane region" description="Helical" evidence="9">
    <location>
        <begin position="419"/>
        <end position="441"/>
    </location>
</feature>
<feature type="transmembrane region" description="Helical" evidence="9">
    <location>
        <begin position="165"/>
        <end position="181"/>
    </location>
</feature>
<dbReference type="InterPro" id="IPR050297">
    <property type="entry name" value="LipidA_mod_glycosyltrf_83"/>
</dbReference>
<keyword evidence="4 12" id="KW-0808">Transferase</keyword>
<dbReference type="PANTHER" id="PTHR33908:SF3">
    <property type="entry name" value="UNDECAPRENYL PHOSPHATE-ALPHA-4-AMINO-4-DEOXY-L-ARABINOSE ARABINOSYL TRANSFERASE"/>
    <property type="match status" value="1"/>
</dbReference>
<dbReference type="InterPro" id="IPR038731">
    <property type="entry name" value="RgtA/B/C-like"/>
</dbReference>
<accession>A0A1V4IDJ7</accession>
<dbReference type="Proteomes" id="UP000191056">
    <property type="component" value="Unassembled WGS sequence"/>
</dbReference>
<gene>
    <name evidence="12" type="primary">arnT_2</name>
    <name evidence="12" type="ORF">CLCHR_43460</name>
    <name evidence="13" type="ORF">D2A34_20200</name>
</gene>
<feature type="compositionally biased region" description="Gly residues" evidence="8">
    <location>
        <begin position="311"/>
        <end position="324"/>
    </location>
</feature>
<sequence>MKRFKLTKENICITLILILSAVLNFANIGIEGYGNGYYAAGVKSMTLSLKNFFFVSFDPGSFVTIDKPPMGFWIQAIFAKIFGFSGWSILLPQAIAGVISVYLIYYIVKRSFGSVAGLISALCLAITPVFVAASRNNTIDNLLVVTLLFACLALTKAVEAGKAKYLYISLLLVGIGFNIKMLEAYMIGPALYITYLLSTTIPFKKRIGHLVIGSVILLAVSLSWAVIVDLVPAQNRPYVGSSTNNSELELIIGHNGLERLGLSGNSGGGPGSRSNNADNNGNKTSQGAPDGDNKGSMSSGTQNDDQQVGMSSGGPNGDEMGGQGAPTDGTMQGDGNGRDRGNMQPPSGGMIDGGGPGGQGGLQGTFGAQVSAGLSRLFVKSSLSDQIVWFLPLALLGFIAGALKEKLGVKLDNKRKSSLVLWFVWLFPEFIYFSFTTGLFHPYYLTMMAPPAAALSGIGITTMWEFYKEGKWKAWLLPIAFVIEGLTHLMMLSYFTSNLSAATRNIILISLVVCFAASAILSILNISTFIKRNDTVAIAKDNFNKNIKLKKALTVIATISILVTPFIGASAALIHSVNSSIPTAGLELLSNSQGEGFGSRGEGLSSENSKLIDFLKSNKTTEKYLLVVSSSQSADSIIIQTGEPVMALGGFTSDNILTLDQFKEMVKNGELRYVLTGGMGRGGNSEIMNWVTENGTAVPEGEYKDTAVSNQQSNKNSQAADENNDQNSNSRKQNQEGFGGNNSGQLYDLKAVADTLK</sequence>
<dbReference type="PANTHER" id="PTHR33908">
    <property type="entry name" value="MANNOSYLTRANSFERASE YKCB-RELATED"/>
    <property type="match status" value="1"/>
</dbReference>
<dbReference type="GO" id="GO:0103015">
    <property type="term" value="F:4-amino-4-deoxy-L-arabinose transferase activity"/>
    <property type="evidence" value="ECO:0007669"/>
    <property type="project" value="UniProtKB-EC"/>
</dbReference>
<evidence type="ECO:0000256" key="9">
    <source>
        <dbReference type="SAM" id="Phobius"/>
    </source>
</evidence>
<dbReference type="GO" id="GO:0005886">
    <property type="term" value="C:plasma membrane"/>
    <property type="evidence" value="ECO:0007669"/>
    <property type="project" value="UniProtKB-SubCell"/>
</dbReference>
<evidence type="ECO:0000256" key="3">
    <source>
        <dbReference type="ARBA" id="ARBA00022676"/>
    </source>
</evidence>
<dbReference type="Pfam" id="PF24878">
    <property type="entry name" value="YkcB_C"/>
    <property type="match status" value="1"/>
</dbReference>
<dbReference type="STRING" id="225345.CLCHR_43460"/>
<evidence type="ECO:0000256" key="8">
    <source>
        <dbReference type="SAM" id="MobiDB-lite"/>
    </source>
</evidence>
<feature type="domain" description="Putative mannosyltransferase YkcA/B-like C-terminal" evidence="11">
    <location>
        <begin position="611"/>
        <end position="694"/>
    </location>
</feature>
<evidence type="ECO:0000259" key="10">
    <source>
        <dbReference type="Pfam" id="PF13231"/>
    </source>
</evidence>
<keyword evidence="7 9" id="KW-0472">Membrane</keyword>
<feature type="transmembrane region" description="Helical" evidence="9">
    <location>
        <begin position="447"/>
        <end position="467"/>
    </location>
</feature>
<evidence type="ECO:0000313" key="14">
    <source>
        <dbReference type="Proteomes" id="UP000191056"/>
    </source>
</evidence>
<evidence type="ECO:0000256" key="5">
    <source>
        <dbReference type="ARBA" id="ARBA00022692"/>
    </source>
</evidence>
<evidence type="ECO:0000256" key="2">
    <source>
        <dbReference type="ARBA" id="ARBA00022475"/>
    </source>
</evidence>
<feature type="transmembrane region" description="Helical" evidence="9">
    <location>
        <begin position="507"/>
        <end position="530"/>
    </location>
</feature>
<dbReference type="GO" id="GO:0010041">
    <property type="term" value="P:response to iron(III) ion"/>
    <property type="evidence" value="ECO:0007669"/>
    <property type="project" value="TreeGrafter"/>
</dbReference>
<feature type="region of interest" description="Disordered" evidence="8">
    <location>
        <begin position="261"/>
        <end position="364"/>
    </location>
</feature>
<evidence type="ECO:0000256" key="1">
    <source>
        <dbReference type="ARBA" id="ARBA00004651"/>
    </source>
</evidence>
<feature type="transmembrane region" description="Helical" evidence="9">
    <location>
        <begin position="551"/>
        <end position="574"/>
    </location>
</feature>
<dbReference type="GO" id="GO:0009103">
    <property type="term" value="P:lipopolysaccharide biosynthetic process"/>
    <property type="evidence" value="ECO:0007669"/>
    <property type="project" value="UniProtKB-ARBA"/>
</dbReference>
<keyword evidence="3 12" id="KW-0328">Glycosyltransferase</keyword>
<proteinExistence type="predicted"/>
<reference evidence="13 15" key="2">
    <citation type="submission" date="2018-08" db="EMBL/GenBank/DDBJ databases">
        <title>Genome of Clostridium chromiireducens C1, DSM12136.</title>
        <authorList>
            <person name="Xing M."/>
            <person name="Wei Y."/>
            <person name="Ang E.L."/>
            <person name="Zhao H."/>
            <person name="Zhang Y."/>
        </authorList>
    </citation>
    <scope>NUCLEOTIDE SEQUENCE [LARGE SCALE GENOMIC DNA]</scope>
    <source>
        <strain evidence="13 15">C1</strain>
    </source>
</reference>
<dbReference type="AlphaFoldDB" id="A0A1V4IDJ7"/>
<evidence type="ECO:0000256" key="6">
    <source>
        <dbReference type="ARBA" id="ARBA00022989"/>
    </source>
</evidence>